<accession>U4L634</accession>
<dbReference type="EMBL" id="HF935381">
    <property type="protein sequence ID" value="CCX07901.1"/>
    <property type="molecule type" value="Genomic_DNA"/>
</dbReference>
<feature type="region of interest" description="Disordered" evidence="2">
    <location>
        <begin position="993"/>
        <end position="1020"/>
    </location>
</feature>
<feature type="coiled-coil region" evidence="1">
    <location>
        <begin position="543"/>
        <end position="736"/>
    </location>
</feature>
<gene>
    <name evidence="3" type="ORF">PCON_07490</name>
</gene>
<keyword evidence="1" id="KW-0175">Coiled coil</keyword>
<dbReference type="STRING" id="1076935.U4L634"/>
<proteinExistence type="predicted"/>
<reference evidence="3 4" key="1">
    <citation type="journal article" date="2013" name="PLoS Genet.">
        <title>The genome and development-dependent transcriptomes of Pyronema confluens: a window into fungal evolution.</title>
        <authorList>
            <person name="Traeger S."/>
            <person name="Altegoer F."/>
            <person name="Freitag M."/>
            <person name="Gabaldon T."/>
            <person name="Kempken F."/>
            <person name="Kumar A."/>
            <person name="Marcet-Houben M."/>
            <person name="Poggeler S."/>
            <person name="Stajich J.E."/>
            <person name="Nowrousian M."/>
        </authorList>
    </citation>
    <scope>NUCLEOTIDE SEQUENCE [LARGE SCALE GENOMIC DNA]</scope>
    <source>
        <strain evidence="4">CBS 100304</strain>
        <tissue evidence="3">Vegetative mycelium</tissue>
    </source>
</reference>
<evidence type="ECO:0000313" key="4">
    <source>
        <dbReference type="Proteomes" id="UP000018144"/>
    </source>
</evidence>
<name>U4L634_PYROM</name>
<dbReference type="eggNOG" id="ENOG502QYKI">
    <property type="taxonomic scope" value="Eukaryota"/>
</dbReference>
<keyword evidence="4" id="KW-1185">Reference proteome</keyword>
<dbReference type="AlphaFoldDB" id="U4L634"/>
<feature type="coiled-coil region" evidence="1">
    <location>
        <begin position="783"/>
        <end position="821"/>
    </location>
</feature>
<dbReference type="Proteomes" id="UP000018144">
    <property type="component" value="Unassembled WGS sequence"/>
</dbReference>
<sequence>MIQPLAAEILRIVTSPYAVSLINLEAILKAADADEIALWAHSNPCRIKALVKAALDALEYCSYALSVIERLAGSARLRNEILEQKPIILSDLMRLSIQDSTKFKKYSPVLIGLLSNPLPSKFPPPSSLVSFFLECLDRATAEPSIETIRPLYILVANGYNHLALQMTESQSHAFASRMASLLQAPKTISDMNLFLVYCLTTLAYMHMASTESSSRPFAVLFEGKKAPWVLGLIIPIVYQCSSSETQVNIRDKIHITQMATVVANALSQEMKMTKASEKDKANLQRLLEKAKTHDNLHLLLEVLQFVSALSIIVPPKNLNATLKDILCRAILEGKACVALPLMTTDFYNTLPPLISTILRSIYKEISTDDELASSFLQDRIDFVKALCSSAPQLPDLRRQILLTATEPELISFINHSSPAPDSAETCTGICHWTIFRLRMQLRQSLCTLLLQCNFYSPEALILNPATSTQLMDIVTKAASISYDCPLSCSLSTHHQNSLGLVEEFASPEMRISSSNWRSALCQALSQDTNRQHAYIVSAVSEICRDLERRCENVEEPLRTAQENALRIQSELEEYRLRCVEADKELAEERKKLVSNRHQLENETGRASELEELLQTEREEGRRIVMKLERESLDARVRYEEEIKAVKEKAEREAMEHFVVLNERQETIDGLQAERDGLRKKFAELQEDLMLQREAKARLETNVENLNTCLVDIRHDLRNSREAIDRTKREMVEVEEHLQKNIAVLETDLLNEKETSNGLKTSLVKITAESKEQQDAITELTHGKRYLELKIQEMQQARQTFEKEQETSKERLIREIEQKHENTIMELNCKHHQKLLDLASEQSEQLTNMNKSHEVSLEEIRKTFETELSERDRNHSENLKIISNGHVTVVGHLQEKLDCARENIRTLNEKIGRLYAFQEERTRETQNLGLKLMSLMTKSDFSTLLGPTTAVETHHIEQEAISSADKRQRSRTPVAIVPGRRKSEDFIGREDGAKKRTKLKHQPIQSEDTGATLRQEQTSPIRATEHSEIPLAKTVLVGSEGVVRDRLISLAGTDHGSPPMLANTPAEQLVDLSPQFNRKHASLSNIRKNTAVFGSEASHSDDE</sequence>
<dbReference type="OrthoDB" id="5332870at2759"/>
<evidence type="ECO:0000256" key="1">
    <source>
        <dbReference type="SAM" id="Coils"/>
    </source>
</evidence>
<evidence type="ECO:0000256" key="2">
    <source>
        <dbReference type="SAM" id="MobiDB-lite"/>
    </source>
</evidence>
<protein>
    <submittedName>
        <fullName evidence="3">Uncharacterized protein</fullName>
    </submittedName>
</protein>
<dbReference type="OMA" id="QHIGRLM"/>
<feature type="compositionally biased region" description="Polar residues" evidence="2">
    <location>
        <begin position="1002"/>
        <end position="1020"/>
    </location>
</feature>
<organism evidence="3 4">
    <name type="scientific">Pyronema omphalodes (strain CBS 100304)</name>
    <name type="common">Pyronema confluens</name>
    <dbReference type="NCBI Taxonomy" id="1076935"/>
    <lineage>
        <taxon>Eukaryota</taxon>
        <taxon>Fungi</taxon>
        <taxon>Dikarya</taxon>
        <taxon>Ascomycota</taxon>
        <taxon>Pezizomycotina</taxon>
        <taxon>Pezizomycetes</taxon>
        <taxon>Pezizales</taxon>
        <taxon>Pyronemataceae</taxon>
        <taxon>Pyronema</taxon>
    </lineage>
</organism>
<evidence type="ECO:0000313" key="3">
    <source>
        <dbReference type="EMBL" id="CCX07901.1"/>
    </source>
</evidence>